<evidence type="ECO:0000313" key="2">
    <source>
        <dbReference type="Proteomes" id="UP000236333"/>
    </source>
</evidence>
<dbReference type="OrthoDB" id="40579at2759"/>
<sequence>MDGLLLDTESAYTVAQQRILDRFSRTFTWELKAKMMGRQALEGAQVLLDALELGPEEITAQPPLSLLTANSPIHPLFRAR</sequence>
<evidence type="ECO:0000313" key="1">
    <source>
        <dbReference type="EMBL" id="PNH12160.1"/>
    </source>
</evidence>
<protein>
    <submittedName>
        <fullName evidence="1">Pseudouridine-5'-monophosphatase</fullName>
    </submittedName>
</protein>
<gene>
    <name evidence="1" type="ORF">TSOC_000968</name>
</gene>
<dbReference type="InterPro" id="IPR036412">
    <property type="entry name" value="HAD-like_sf"/>
</dbReference>
<dbReference type="EMBL" id="PGGS01000014">
    <property type="protein sequence ID" value="PNH12160.1"/>
    <property type="molecule type" value="Genomic_DNA"/>
</dbReference>
<dbReference type="Proteomes" id="UP000236333">
    <property type="component" value="Unassembled WGS sequence"/>
</dbReference>
<dbReference type="GO" id="GO:0016791">
    <property type="term" value="F:phosphatase activity"/>
    <property type="evidence" value="ECO:0007669"/>
    <property type="project" value="TreeGrafter"/>
</dbReference>
<proteinExistence type="predicted"/>
<dbReference type="PANTHER" id="PTHR18901">
    <property type="entry name" value="2-DEOXYGLUCOSE-6-PHOSPHATE PHOSPHATASE 2"/>
    <property type="match status" value="1"/>
</dbReference>
<dbReference type="PANTHER" id="PTHR18901:SF38">
    <property type="entry name" value="PSEUDOURIDINE-5'-PHOSPHATASE"/>
    <property type="match status" value="1"/>
</dbReference>
<organism evidence="1 2">
    <name type="scientific">Tetrabaena socialis</name>
    <dbReference type="NCBI Taxonomy" id="47790"/>
    <lineage>
        <taxon>Eukaryota</taxon>
        <taxon>Viridiplantae</taxon>
        <taxon>Chlorophyta</taxon>
        <taxon>core chlorophytes</taxon>
        <taxon>Chlorophyceae</taxon>
        <taxon>CS clade</taxon>
        <taxon>Chlamydomonadales</taxon>
        <taxon>Tetrabaenaceae</taxon>
        <taxon>Tetrabaena</taxon>
    </lineage>
</organism>
<name>A0A2J8AI25_9CHLO</name>
<comment type="caution">
    <text evidence="1">The sequence shown here is derived from an EMBL/GenBank/DDBJ whole genome shotgun (WGS) entry which is preliminary data.</text>
</comment>
<dbReference type="AlphaFoldDB" id="A0A2J8AI25"/>
<accession>A0A2J8AI25</accession>
<dbReference type="Gene3D" id="1.10.150.240">
    <property type="entry name" value="Putative phosphatase, domain 2"/>
    <property type="match status" value="1"/>
</dbReference>
<keyword evidence="2" id="KW-1185">Reference proteome</keyword>
<reference evidence="1 2" key="1">
    <citation type="journal article" date="2017" name="Mol. Biol. Evol.">
        <title>The 4-celled Tetrabaena socialis nuclear genome reveals the essential components for genetic control of cell number at the origin of multicellularity in the volvocine lineage.</title>
        <authorList>
            <person name="Featherston J."/>
            <person name="Arakaki Y."/>
            <person name="Hanschen E.R."/>
            <person name="Ferris P.J."/>
            <person name="Michod R.E."/>
            <person name="Olson B.J.S.C."/>
            <person name="Nozaki H."/>
            <person name="Durand P.M."/>
        </authorList>
    </citation>
    <scope>NUCLEOTIDE SEQUENCE [LARGE SCALE GENOMIC DNA]</scope>
    <source>
        <strain evidence="1 2">NIES-571</strain>
    </source>
</reference>
<dbReference type="SUPFAM" id="SSF56784">
    <property type="entry name" value="HAD-like"/>
    <property type="match status" value="1"/>
</dbReference>
<dbReference type="InterPro" id="IPR023198">
    <property type="entry name" value="PGP-like_dom2"/>
</dbReference>